<accession>A0A9E7NKK9</accession>
<dbReference type="EMBL" id="ON456347">
    <property type="protein sequence ID" value="UTN92954.1"/>
    <property type="molecule type" value="Genomic_DNA"/>
</dbReference>
<dbReference type="KEGG" id="vg:80018937"/>
<gene>
    <name evidence="1" type="primary">37</name>
    <name evidence="1" type="ORF">SEA_FINKLE_37</name>
</gene>
<proteinExistence type="predicted"/>
<name>A0A9E7NKK9_9CAUD</name>
<protein>
    <submittedName>
        <fullName evidence="1">Helix-turn-helix DNA binding domain protein</fullName>
    </submittedName>
</protein>
<evidence type="ECO:0000313" key="2">
    <source>
        <dbReference type="Proteomes" id="UP001060355"/>
    </source>
</evidence>
<evidence type="ECO:0000313" key="1">
    <source>
        <dbReference type="EMBL" id="UTN92954.1"/>
    </source>
</evidence>
<sequence>MKPIIVDEDTGRRLWRGAECAEYCGVSASTWRSYGRRIGYVPTPVAHLDERTPLWWADEVEQFQATRPGRGTRTDLK</sequence>
<organism evidence="1 2">
    <name type="scientific">Gordonia phage Finkle</name>
    <dbReference type="NCBI Taxonomy" id="2926099"/>
    <lineage>
        <taxon>Viruses</taxon>
        <taxon>Duplodnaviria</taxon>
        <taxon>Heunggongvirae</taxon>
        <taxon>Uroviricota</taxon>
        <taxon>Caudoviricetes</taxon>
        <taxon>Finkelvirus</taxon>
        <taxon>Finkelvirus finkel</taxon>
    </lineage>
</organism>
<keyword evidence="2" id="KW-1185">Reference proteome</keyword>
<reference evidence="1" key="1">
    <citation type="submission" date="2022-05" db="EMBL/GenBank/DDBJ databases">
        <authorList>
            <person name="Ashby S."/>
            <person name="Bressette G."/>
            <person name="Brown S."/>
            <person name="Charles S."/>
            <person name="Neely M.N."/>
            <person name="Molloy S.D."/>
            <person name="Garlena R.A."/>
            <person name="Russell D.A."/>
            <person name="Jacobs-Sera D."/>
            <person name="Hatfull G.F."/>
        </authorList>
    </citation>
    <scope>NUCLEOTIDE SEQUENCE</scope>
</reference>
<dbReference type="Proteomes" id="UP001060355">
    <property type="component" value="Segment"/>
</dbReference>
<dbReference type="RefSeq" id="YP_010754350.1">
    <property type="nucleotide sequence ID" value="NC_073459.1"/>
</dbReference>
<dbReference type="GeneID" id="80018937"/>